<evidence type="ECO:0000313" key="2">
    <source>
        <dbReference type="Proteomes" id="UP000634308"/>
    </source>
</evidence>
<dbReference type="EMBL" id="BMQM01000005">
    <property type="protein sequence ID" value="GGR51700.1"/>
    <property type="molecule type" value="Genomic_DNA"/>
</dbReference>
<gene>
    <name evidence="1" type="ORF">GCM10008959_11230</name>
</gene>
<accession>A0ABQ2RSC1</accession>
<dbReference type="Proteomes" id="UP000634308">
    <property type="component" value="Unassembled WGS sequence"/>
</dbReference>
<keyword evidence="2" id="KW-1185">Reference proteome</keyword>
<organism evidence="1 2">
    <name type="scientific">Deinococcus seoulensis</name>
    <dbReference type="NCBI Taxonomy" id="1837379"/>
    <lineage>
        <taxon>Bacteria</taxon>
        <taxon>Thermotogati</taxon>
        <taxon>Deinococcota</taxon>
        <taxon>Deinococci</taxon>
        <taxon>Deinococcales</taxon>
        <taxon>Deinococcaceae</taxon>
        <taxon>Deinococcus</taxon>
    </lineage>
</organism>
<proteinExistence type="predicted"/>
<name>A0ABQ2RSC1_9DEIO</name>
<protein>
    <submittedName>
        <fullName evidence="1">Uncharacterized protein</fullName>
    </submittedName>
</protein>
<reference evidence="2" key="1">
    <citation type="journal article" date="2019" name="Int. J. Syst. Evol. Microbiol.">
        <title>The Global Catalogue of Microorganisms (GCM) 10K type strain sequencing project: providing services to taxonomists for standard genome sequencing and annotation.</title>
        <authorList>
            <consortium name="The Broad Institute Genomics Platform"/>
            <consortium name="The Broad Institute Genome Sequencing Center for Infectious Disease"/>
            <person name="Wu L."/>
            <person name="Ma J."/>
        </authorList>
    </citation>
    <scope>NUCLEOTIDE SEQUENCE [LARGE SCALE GENOMIC DNA]</scope>
    <source>
        <strain evidence="2">JCM 31404</strain>
    </source>
</reference>
<evidence type="ECO:0000313" key="1">
    <source>
        <dbReference type="EMBL" id="GGR51700.1"/>
    </source>
</evidence>
<sequence length="102" mass="10674">MTGWKGLALLGIVGGALWFWWPAPVPAPDILTSCETQARRQGLAPVSPEPAVMPDVVPAGYASTLKIDGRPVTSSAVLTLGDGSVWQCRVDARGRVTLAPPP</sequence>
<comment type="caution">
    <text evidence="1">The sequence shown here is derived from an EMBL/GenBank/DDBJ whole genome shotgun (WGS) entry which is preliminary data.</text>
</comment>